<feature type="compositionally biased region" description="Basic and acidic residues" evidence="1">
    <location>
        <begin position="659"/>
        <end position="672"/>
    </location>
</feature>
<feature type="compositionally biased region" description="Polar residues" evidence="1">
    <location>
        <begin position="250"/>
        <end position="267"/>
    </location>
</feature>
<feature type="compositionally biased region" description="Low complexity" evidence="1">
    <location>
        <begin position="2051"/>
        <end position="2062"/>
    </location>
</feature>
<feature type="compositionally biased region" description="Low complexity" evidence="1">
    <location>
        <begin position="1850"/>
        <end position="1864"/>
    </location>
</feature>
<organism evidence="2">
    <name type="scientific">Chromera velia CCMP2878</name>
    <dbReference type="NCBI Taxonomy" id="1169474"/>
    <lineage>
        <taxon>Eukaryota</taxon>
        <taxon>Sar</taxon>
        <taxon>Alveolata</taxon>
        <taxon>Colpodellida</taxon>
        <taxon>Chromeraceae</taxon>
        <taxon>Chromera</taxon>
    </lineage>
</organism>
<feature type="compositionally biased region" description="Basic and acidic residues" evidence="1">
    <location>
        <begin position="1435"/>
        <end position="1448"/>
    </location>
</feature>
<gene>
    <name evidence="2" type="ORF">Cvel_20348</name>
</gene>
<proteinExistence type="predicted"/>
<feature type="compositionally biased region" description="Basic and acidic residues" evidence="1">
    <location>
        <begin position="1820"/>
        <end position="1848"/>
    </location>
</feature>
<feature type="compositionally biased region" description="Basic and acidic residues" evidence="1">
    <location>
        <begin position="687"/>
        <end position="699"/>
    </location>
</feature>
<feature type="compositionally biased region" description="Basic and acidic residues" evidence="1">
    <location>
        <begin position="620"/>
        <end position="629"/>
    </location>
</feature>
<feature type="compositionally biased region" description="Polar residues" evidence="1">
    <location>
        <begin position="84"/>
        <end position="101"/>
    </location>
</feature>
<dbReference type="VEuPathDB" id="CryptoDB:Cvel_20348"/>
<feature type="region of interest" description="Disordered" evidence="1">
    <location>
        <begin position="1"/>
        <end position="308"/>
    </location>
</feature>
<protein>
    <submittedName>
        <fullName evidence="2">Uncharacterized protein</fullName>
    </submittedName>
</protein>
<evidence type="ECO:0000313" key="2">
    <source>
        <dbReference type="EMBL" id="CEM23670.1"/>
    </source>
</evidence>
<feature type="region of interest" description="Disordered" evidence="1">
    <location>
        <begin position="1205"/>
        <end position="1231"/>
    </location>
</feature>
<evidence type="ECO:0000256" key="1">
    <source>
        <dbReference type="SAM" id="MobiDB-lite"/>
    </source>
</evidence>
<feature type="compositionally biased region" description="Basic residues" evidence="1">
    <location>
        <begin position="993"/>
        <end position="1002"/>
    </location>
</feature>
<feature type="compositionally biased region" description="Basic residues" evidence="1">
    <location>
        <begin position="786"/>
        <end position="797"/>
    </location>
</feature>
<accession>A0A0G4G5Q5</accession>
<feature type="compositionally biased region" description="Low complexity" evidence="1">
    <location>
        <begin position="1209"/>
        <end position="1226"/>
    </location>
</feature>
<reference evidence="2" key="1">
    <citation type="submission" date="2014-11" db="EMBL/GenBank/DDBJ databases">
        <authorList>
            <person name="Otto D Thomas"/>
            <person name="Naeem Raeece"/>
        </authorList>
    </citation>
    <scope>NUCLEOTIDE SEQUENCE</scope>
</reference>
<name>A0A0G4G5Q5_9ALVE</name>
<feature type="region of interest" description="Disordered" evidence="1">
    <location>
        <begin position="898"/>
        <end position="1045"/>
    </location>
</feature>
<feature type="compositionally biased region" description="Low complexity" evidence="1">
    <location>
        <begin position="28"/>
        <end position="59"/>
    </location>
</feature>
<feature type="region of interest" description="Disordered" evidence="1">
    <location>
        <begin position="767"/>
        <end position="817"/>
    </location>
</feature>
<feature type="compositionally biased region" description="Polar residues" evidence="1">
    <location>
        <begin position="166"/>
        <end position="185"/>
    </location>
</feature>
<feature type="compositionally biased region" description="Polar residues" evidence="1">
    <location>
        <begin position="123"/>
        <end position="143"/>
    </location>
</feature>
<feature type="compositionally biased region" description="Polar residues" evidence="1">
    <location>
        <begin position="1867"/>
        <end position="1879"/>
    </location>
</feature>
<feature type="region of interest" description="Disordered" evidence="1">
    <location>
        <begin position="1427"/>
        <end position="1448"/>
    </location>
</feature>
<feature type="region of interest" description="Disordered" evidence="1">
    <location>
        <begin position="2124"/>
        <end position="2146"/>
    </location>
</feature>
<feature type="region of interest" description="Disordered" evidence="1">
    <location>
        <begin position="1794"/>
        <end position="1879"/>
    </location>
</feature>
<feature type="region of interest" description="Disordered" evidence="1">
    <location>
        <begin position="1761"/>
        <end position="1781"/>
    </location>
</feature>
<feature type="region of interest" description="Disordered" evidence="1">
    <location>
        <begin position="2051"/>
        <end position="2112"/>
    </location>
</feature>
<feature type="compositionally biased region" description="Basic and acidic residues" evidence="1">
    <location>
        <begin position="1366"/>
        <end position="1379"/>
    </location>
</feature>
<feature type="compositionally biased region" description="Basic and acidic residues" evidence="1">
    <location>
        <begin position="938"/>
        <end position="950"/>
    </location>
</feature>
<feature type="compositionally biased region" description="Acidic residues" evidence="1">
    <location>
        <begin position="632"/>
        <end position="644"/>
    </location>
</feature>
<feature type="region of interest" description="Disordered" evidence="1">
    <location>
        <begin position="1346"/>
        <end position="1395"/>
    </location>
</feature>
<feature type="compositionally biased region" description="Low complexity" evidence="1">
    <location>
        <begin position="975"/>
        <end position="985"/>
    </location>
</feature>
<feature type="compositionally biased region" description="Polar residues" evidence="1">
    <location>
        <begin position="208"/>
        <end position="227"/>
    </location>
</feature>
<feature type="compositionally biased region" description="Low complexity" evidence="1">
    <location>
        <begin position="284"/>
        <end position="303"/>
    </location>
</feature>
<feature type="region of interest" description="Disordered" evidence="1">
    <location>
        <begin position="616"/>
        <end position="729"/>
    </location>
</feature>
<sequence length="2146" mass="232683">MECEDGMVFAQGERFEKGPFENPPPPQSSFIPGSSSSSCSSASSASSSTLSSSSSASSSSERKGGEEETALVHEPVAPVFDPSPSLSSSRAHKSPTQSEKQPTGRGKEETALKQGSVVPLTDLSPSSSAERKAQQSPAQTEKQQVGGGEDGTALEHGAVVPLIDVSPSSSSQREAQQSPAQTEKQQVGGDEDGTALEHGAVVPLIDVSPSSSSQREAQQSPAQTEKQQVGGDEDGTALEHGAVVPLIDVSPSSSSQREAQQSPTQAEKQPAERSEDETVVAHESVASPVDPSSSSSSSSSPSSTQNALLKASQCEYNAALRDRGAKRLPKGQPQFLMETAKKLKALLTNQAPGPCVSRVAGVKKDLTRAEMKIKCQELMNAHETGYAVPELEVKKLTDPTNPVLATHLLCGGTGAQYGLFYSKSAPRIDSPTAEWLGIYGGTFLHDSEEKGRAKSAEERKKWNTEFTVEFSKEVLRKTTVENVWPEERFPWDEKGVNGDWMLVAREYASKCAFLNDYRTARQLRGLSVTRKWEHRKPNCVFRTIYWYGWPFLALQTLSGVVIEPGDELVANLGNGFMDHLEADLDDRFRQRCISKDPEILERRLGRLVELYEQTGGTMVGREEEDRVVDVDMSSDEDGEEEGDSSSDGSISSEEEEDEGGKGREGIAKESSRKSSQRSACRSKGKGRGSERSLSGKDSDSDGSCYILEHEEQRGRTTKPKSKNSQGRPLSDLASASFIVSAAAAASSSQQSRLAQKFSLKMKKTKKMLLQTGRERERGADSLLVRKPTKKKEKMKGRQNKDRAETNSKGGKGIRRKCRGRKGDCPYVATTHGQTLCKSCNEKEKYKNLIINRADSDSEYEVMSMVFEVSEPEDDHEGDLKQEENRHGRLICIDIPSTGKAAAAESHPPPMQQNGAPPVSLSFVGRARQPPLRLIQEQPDFRFESRREEQKRKRALDFPQSASASSSSHAPKKNLPSPSVYSVSSSTGEETWRKDKKKEKKTRPSPASLALSSVHGGNLKGEEETAWSSEKKRKMTAAPLSSPSPIIPSESHLQWVPSQLPLDGRNSLLQIPVGGLSPSLSFPPPHPPTYEDSLEGFEDEEREVKRFKEGVGEDLEEDEEAQSLEKRAHQFGYFGVSLEGRQVDGNRMVRKVGWSRKAMQRNQFCLHGRSKSNCKECGSGAFCQHGRLPHRCARCKEQSASLHRGSRSFLSAPSHPSPSASLHPSAHTAPLGDLDDEVIDVDAESDHAANAADDDENLPLSSYLLRSDETAFSDLLAEDPPDEIDNCNSGSQGLFFSTHSHSPPPNPLCPFPQYKEDSSFIQGGKISVGGGERGRRRREGGLGFCIRPSIADTEPRKNRPESGTVFREADERTRRQEGKKEKRARPPRITHPDDFLASHSWVEGDDFEAVSGDQQQAVVFDHRLSDLEEEETDQGPGHDVDKADPKRTDKTAKPAFLLREGKATTWEHPAVQRATGKFILTSSRMRWTGNASSEEVRHQLQYGPLISLHPLPPVCERPPESSLWGEHYPSFLGVPRKLMFRLLLGIQTGDLHRGFMALAGLKLMALPGSLGPGGGVAKGAVVNPPAEGATRGGERTSVQGADGFFGSSSSSAVIPEGLGGGDPSPDSPLVDSPCAFSTRCVHSSAFPLFPFFLLEACIREKFLHFVTENGEESFFRERLEKVREEIVELAEAVSGNGGKGDEGVALLGGGKRSNAYPPGSASSSAVREGDSPVGLAEGLTVVRGVEEEEEIAMSGCMGEENRVSETGVAQCPDRAEEEGDWGTVGVCASVSLAEEREGEGDGVPKVSSASLICPPIGLPEPQREGDGEFKESPRGDGDGQAEENKRGDGGSESSLHPHPSSSIDSPQEEGNSSSISTGRVQRTFRLGPLLSRLMKGLSADNLPLLLGGTSVGAPELQPPFPFPSSPCRAVPPHTQAAPYVSSVSFTASVPREENDSLKVDLESSLILIAVVARCLERYGLRGTDWSLLSAIKGAPSLRVGDVPFGDLQSDSVFEHNKSWVQEEEEEERVLERSGFEGAEALLGDVRPEGCVPSSSFPFPSRSVQEQRESRGEEEGDPDSSSGPRHPPSSVRCFPFIQGSKETDPPPEDLIDASQLRQISSLPVFPFPSPYSSLDGPPGWVFQDSGED</sequence>
<feature type="region of interest" description="Disordered" evidence="1">
    <location>
        <begin position="1709"/>
        <end position="1730"/>
    </location>
</feature>
<dbReference type="EMBL" id="CDMZ01000903">
    <property type="protein sequence ID" value="CEM23670.1"/>
    <property type="molecule type" value="Genomic_DNA"/>
</dbReference>